<dbReference type="EC" id="1.-.-.-" evidence="19"/>
<comment type="catalytic activity">
    <reaction evidence="15">
        <text>hypotaurine + NADPH + O2 + H(+) = taurine + NADP(+) + H2O</text>
        <dbReference type="Rhea" id="RHEA:69819"/>
        <dbReference type="ChEBI" id="CHEBI:15377"/>
        <dbReference type="ChEBI" id="CHEBI:15378"/>
        <dbReference type="ChEBI" id="CHEBI:15379"/>
        <dbReference type="ChEBI" id="CHEBI:57783"/>
        <dbReference type="ChEBI" id="CHEBI:57853"/>
        <dbReference type="ChEBI" id="CHEBI:58349"/>
        <dbReference type="ChEBI" id="CHEBI:507393"/>
        <dbReference type="EC" id="1.14.13.8"/>
    </reaction>
    <physiologicalReaction direction="left-to-right" evidence="15">
        <dbReference type="Rhea" id="RHEA:69820"/>
    </physiologicalReaction>
</comment>
<evidence type="ECO:0000256" key="1">
    <source>
        <dbReference type="ARBA" id="ARBA00001974"/>
    </source>
</evidence>
<dbReference type="FunFam" id="3.50.50.60:FF:000159">
    <property type="entry name" value="Dimethylaniline monooxygenase [N-oxide-forming]"/>
    <property type="match status" value="1"/>
</dbReference>
<comment type="function">
    <text evidence="13">Broad spectrum monooxygenase that catalyzes the oxygenation of a wide variety of nitrogen- and sulfur-containing compounds including xenobiotics. Catalyzes the S-oxygenation of hypotaurine to produce taurine, an organic osmolyte involved in cell volume regulation as well as a variety of cytoprotective and developmental processes. In vitro, catalyzes the N-oxygenation of trimethylamine (TMA) to produce trimethylamine N-oxide (TMAO) and could therefore participate to the detoxification of this compound that is generated by the action of gut microbiota from dietary precursors such as choline, choline containing compounds, betaine or L-carnitine.</text>
</comment>
<dbReference type="GO" id="GO:0050661">
    <property type="term" value="F:NADP binding"/>
    <property type="evidence" value="ECO:0007669"/>
    <property type="project" value="InterPro"/>
</dbReference>
<organism evidence="21 22">
    <name type="scientific">Trichoplax adhaerens</name>
    <name type="common">Trichoplax reptans</name>
    <dbReference type="NCBI Taxonomy" id="10228"/>
    <lineage>
        <taxon>Eukaryota</taxon>
        <taxon>Metazoa</taxon>
        <taxon>Placozoa</taxon>
        <taxon>Uniplacotomia</taxon>
        <taxon>Trichoplacea</taxon>
        <taxon>Trichoplacidae</taxon>
        <taxon>Trichoplax</taxon>
    </lineage>
</organism>
<comment type="cofactor">
    <cofactor evidence="1 18 19">
        <name>FAD</name>
        <dbReference type="ChEBI" id="CHEBI:57692"/>
    </cofactor>
</comment>
<dbReference type="OMA" id="MACIGHI"/>
<evidence type="ECO:0000256" key="5">
    <source>
        <dbReference type="ARBA" id="ARBA00022692"/>
    </source>
</evidence>
<dbReference type="AlphaFoldDB" id="B3S5B5"/>
<dbReference type="GO" id="GO:0050660">
    <property type="term" value="F:flavin adenine dinucleotide binding"/>
    <property type="evidence" value="ECO:0007669"/>
    <property type="project" value="InterPro"/>
</dbReference>
<dbReference type="Pfam" id="PF00743">
    <property type="entry name" value="FMO-like"/>
    <property type="match status" value="1"/>
</dbReference>
<evidence type="ECO:0000256" key="13">
    <source>
        <dbReference type="ARBA" id="ARBA00045957"/>
    </source>
</evidence>
<comment type="subcellular location">
    <subcellularLocation>
        <location evidence="2">Endoplasmic reticulum membrane</location>
        <topology evidence="2">Single-pass membrane protein</topology>
    </subcellularLocation>
</comment>
<comment type="catalytic activity">
    <reaction evidence="14">
        <text>hypotaurine + NADH + O2 + H(+) = taurine + NAD(+) + H2O</text>
        <dbReference type="Rhea" id="RHEA:74111"/>
        <dbReference type="ChEBI" id="CHEBI:15377"/>
        <dbReference type="ChEBI" id="CHEBI:15378"/>
        <dbReference type="ChEBI" id="CHEBI:15379"/>
        <dbReference type="ChEBI" id="CHEBI:57540"/>
        <dbReference type="ChEBI" id="CHEBI:57853"/>
        <dbReference type="ChEBI" id="CHEBI:57945"/>
        <dbReference type="ChEBI" id="CHEBI:507393"/>
        <dbReference type="EC" id="1.14.13.8"/>
    </reaction>
    <physiologicalReaction direction="left-to-right" evidence="14">
        <dbReference type="Rhea" id="RHEA:74112"/>
    </physiologicalReaction>
</comment>
<dbReference type="CTD" id="6756602"/>
<dbReference type="RefSeq" id="XP_002115263.1">
    <property type="nucleotide sequence ID" value="XM_002115227.1"/>
</dbReference>
<dbReference type="InterPro" id="IPR000960">
    <property type="entry name" value="Flavin_mOase"/>
</dbReference>
<evidence type="ECO:0000256" key="10">
    <source>
        <dbReference type="ARBA" id="ARBA00023002"/>
    </source>
</evidence>
<evidence type="ECO:0000256" key="2">
    <source>
        <dbReference type="ARBA" id="ARBA00004389"/>
    </source>
</evidence>
<dbReference type="GeneID" id="6756602"/>
<dbReference type="InterPro" id="IPR002253">
    <property type="entry name" value="Flavin_mOase_1"/>
</dbReference>
<dbReference type="eggNOG" id="KOG1399">
    <property type="taxonomic scope" value="Eukaryota"/>
</dbReference>
<proteinExistence type="inferred from homology"/>
<protein>
    <recommendedName>
        <fullName evidence="19">Flavin-containing monooxygenase</fullName>
        <ecNumber evidence="19">1.-.-.-</ecNumber>
    </recommendedName>
</protein>
<dbReference type="HOGENOM" id="CLU_006909_8_2_1"/>
<dbReference type="PIRSF" id="PIRSF000332">
    <property type="entry name" value="FMO"/>
    <property type="match status" value="1"/>
</dbReference>
<comment type="catalytic activity">
    <reaction evidence="17">
        <text>N,N-dimethylaniline + NADPH + O2 + H(+) = N,N-dimethylaniline N-oxide + NADP(+) + H2O</text>
        <dbReference type="Rhea" id="RHEA:24468"/>
        <dbReference type="ChEBI" id="CHEBI:15377"/>
        <dbReference type="ChEBI" id="CHEBI:15378"/>
        <dbReference type="ChEBI" id="CHEBI:15379"/>
        <dbReference type="ChEBI" id="CHEBI:16269"/>
        <dbReference type="ChEBI" id="CHEBI:17735"/>
        <dbReference type="ChEBI" id="CHEBI:57783"/>
        <dbReference type="ChEBI" id="CHEBI:58349"/>
        <dbReference type="EC" id="1.14.13.8"/>
    </reaction>
    <physiologicalReaction direction="left-to-right" evidence="17">
        <dbReference type="Rhea" id="RHEA:24469"/>
    </physiologicalReaction>
</comment>
<evidence type="ECO:0000256" key="19">
    <source>
        <dbReference type="RuleBase" id="RU361177"/>
    </source>
</evidence>
<name>B3S5B5_TRIAD</name>
<comment type="catalytic activity">
    <reaction evidence="16">
        <text>trimethylamine + NADPH + O2 = trimethylamine N-oxide + NADP(+) + H2O</text>
        <dbReference type="Rhea" id="RHEA:31979"/>
        <dbReference type="ChEBI" id="CHEBI:15377"/>
        <dbReference type="ChEBI" id="CHEBI:15379"/>
        <dbReference type="ChEBI" id="CHEBI:15724"/>
        <dbReference type="ChEBI" id="CHEBI:57783"/>
        <dbReference type="ChEBI" id="CHEBI:58349"/>
        <dbReference type="ChEBI" id="CHEBI:58389"/>
        <dbReference type="EC" id="1.14.13.148"/>
    </reaction>
    <physiologicalReaction direction="left-to-right" evidence="16">
        <dbReference type="Rhea" id="RHEA:31980"/>
    </physiologicalReaction>
</comment>
<evidence type="ECO:0000313" key="22">
    <source>
        <dbReference type="Proteomes" id="UP000009022"/>
    </source>
</evidence>
<dbReference type="PANTHER" id="PTHR23023">
    <property type="entry name" value="DIMETHYLANILINE MONOOXYGENASE"/>
    <property type="match status" value="1"/>
</dbReference>
<dbReference type="Gene3D" id="3.50.50.60">
    <property type="entry name" value="FAD/NAD(P)-binding domain"/>
    <property type="match status" value="1"/>
</dbReference>
<keyword evidence="4 18" id="KW-0285">Flavoprotein</keyword>
<dbReference type="GO" id="GO:0034899">
    <property type="term" value="F:trimethylamine monooxygenase activity"/>
    <property type="evidence" value="ECO:0007669"/>
    <property type="project" value="UniProtKB-EC"/>
</dbReference>
<dbReference type="InterPro" id="IPR036188">
    <property type="entry name" value="FAD/NAD-bd_sf"/>
</dbReference>
<evidence type="ECO:0000256" key="20">
    <source>
        <dbReference type="SAM" id="Phobius"/>
    </source>
</evidence>
<dbReference type="InterPro" id="IPR020946">
    <property type="entry name" value="Flavin_mOase-like"/>
</dbReference>
<dbReference type="GO" id="GO:0005789">
    <property type="term" value="C:endoplasmic reticulum membrane"/>
    <property type="evidence" value="ECO:0007669"/>
    <property type="project" value="UniProtKB-SubCell"/>
</dbReference>
<evidence type="ECO:0000256" key="7">
    <source>
        <dbReference type="ARBA" id="ARBA00022827"/>
    </source>
</evidence>
<keyword evidence="22" id="KW-1185">Reference proteome</keyword>
<evidence type="ECO:0000256" key="17">
    <source>
        <dbReference type="ARBA" id="ARBA00049443"/>
    </source>
</evidence>
<evidence type="ECO:0000313" key="21">
    <source>
        <dbReference type="EMBL" id="EDV22108.1"/>
    </source>
</evidence>
<keyword evidence="5 20" id="KW-0812">Transmembrane</keyword>
<dbReference type="InParanoid" id="B3S5B5"/>
<keyword evidence="10 18" id="KW-0560">Oxidoreductase</keyword>
<dbReference type="PRINTS" id="PR00370">
    <property type="entry name" value="FMOXYGENASE"/>
</dbReference>
<dbReference type="PRINTS" id="PR01121">
    <property type="entry name" value="FMOXYGENASE1"/>
</dbReference>
<reference evidence="21 22" key="1">
    <citation type="journal article" date="2008" name="Nature">
        <title>The Trichoplax genome and the nature of placozoans.</title>
        <authorList>
            <person name="Srivastava M."/>
            <person name="Begovic E."/>
            <person name="Chapman J."/>
            <person name="Putnam N.H."/>
            <person name="Hellsten U."/>
            <person name="Kawashima T."/>
            <person name="Kuo A."/>
            <person name="Mitros T."/>
            <person name="Salamov A."/>
            <person name="Carpenter M.L."/>
            <person name="Signorovitch A.Y."/>
            <person name="Moreno M.A."/>
            <person name="Kamm K."/>
            <person name="Grimwood J."/>
            <person name="Schmutz J."/>
            <person name="Shapiro H."/>
            <person name="Grigoriev I.V."/>
            <person name="Buss L.W."/>
            <person name="Schierwater B."/>
            <person name="Dellaporta S.L."/>
            <person name="Rokhsar D.S."/>
        </authorList>
    </citation>
    <scope>NUCLEOTIDE SEQUENCE [LARGE SCALE GENOMIC DNA]</scope>
    <source>
        <strain evidence="21 22">Grell-BS-1999</strain>
    </source>
</reference>
<evidence type="ECO:0000256" key="15">
    <source>
        <dbReference type="ARBA" id="ARBA00048041"/>
    </source>
</evidence>
<dbReference type="Proteomes" id="UP000009022">
    <property type="component" value="Unassembled WGS sequence"/>
</dbReference>
<keyword evidence="12 18" id="KW-0472">Membrane</keyword>
<sequence>MKVAIVGAGVSGLTALKQCLDEGIQATVFEKEEQIGGIWTFSETPGKGGLVYRSVITNTSKDMTGFSDYPMPDDYPPYIHNSQVVQYLQMYCDHFKLNEHIQFNTSVRKIEKAANYQQSGRWDITLSRNDTNETTTETFDAVMVANGLYSKISLPHFQGVENFRGKLLHSRDYKDWKGYENKRVLVVGSGSSAVDIAVELSYHCSQVYMSTRSGAWVFGRVSSGGLPADSLLSRFTMMVPRKIVKYVLRSELNQKFDHAKYGLGANYDILTKSIVVNDDIAARIICGAVKVKDNLSCIKEHDVEFCDGTIEKDIQAIVFATGFATAITCLDSSIITQDQYECLNLYRNIFPPGLDHPTLAMIGYVQVGGAVFPVSEMQSRYVVRVFKKCLSLPSQEEMIRDIEDRHKANQKAVVRTEWSIIRVDYIKYMDELASLIGCKCNLLLLFFRDPKLALRCFFGPCTPTQFRLVGPHRWNNAKKTIENNEKRFVGSIQTRRYMPQMKSRSWFWSGFAITTAVVIAYYITSYY</sequence>
<dbReference type="EMBL" id="DS985250">
    <property type="protein sequence ID" value="EDV22108.1"/>
    <property type="molecule type" value="Genomic_DNA"/>
</dbReference>
<evidence type="ECO:0000256" key="12">
    <source>
        <dbReference type="ARBA" id="ARBA00023136"/>
    </source>
</evidence>
<evidence type="ECO:0000256" key="6">
    <source>
        <dbReference type="ARBA" id="ARBA00022824"/>
    </source>
</evidence>
<accession>B3S5B5</accession>
<keyword evidence="8 18" id="KW-0521">NADP</keyword>
<comment type="similarity">
    <text evidence="3 18 19">Belongs to the FMO family.</text>
</comment>
<evidence type="ECO:0000256" key="18">
    <source>
        <dbReference type="PIRNR" id="PIRNR000332"/>
    </source>
</evidence>
<dbReference type="SUPFAM" id="SSF51905">
    <property type="entry name" value="FAD/NAD(P)-binding domain"/>
    <property type="match status" value="2"/>
</dbReference>
<dbReference type="OrthoDB" id="66881at2759"/>
<evidence type="ECO:0000256" key="3">
    <source>
        <dbReference type="ARBA" id="ARBA00009183"/>
    </source>
</evidence>
<evidence type="ECO:0000256" key="4">
    <source>
        <dbReference type="ARBA" id="ARBA00022630"/>
    </source>
</evidence>
<dbReference type="KEGG" id="tad:TRIADDRAFT_29390"/>
<evidence type="ECO:0000256" key="14">
    <source>
        <dbReference type="ARBA" id="ARBA00047338"/>
    </source>
</evidence>
<evidence type="ECO:0000256" key="8">
    <source>
        <dbReference type="ARBA" id="ARBA00022857"/>
    </source>
</evidence>
<dbReference type="InterPro" id="IPR050346">
    <property type="entry name" value="FMO-like"/>
</dbReference>
<gene>
    <name evidence="21" type="ORF">TRIADDRAFT_29390</name>
</gene>
<evidence type="ECO:0000256" key="11">
    <source>
        <dbReference type="ARBA" id="ARBA00023033"/>
    </source>
</evidence>
<evidence type="ECO:0000256" key="9">
    <source>
        <dbReference type="ARBA" id="ARBA00022989"/>
    </source>
</evidence>
<evidence type="ECO:0000256" key="16">
    <source>
        <dbReference type="ARBA" id="ARBA00048088"/>
    </source>
</evidence>
<dbReference type="GO" id="GO:0047822">
    <property type="term" value="F:hypotaurine monooxygenase activity"/>
    <property type="evidence" value="ECO:0007669"/>
    <property type="project" value="RHEA"/>
</dbReference>
<keyword evidence="7 18" id="KW-0274">FAD</keyword>
<keyword evidence="11 18" id="KW-0503">Monooxygenase</keyword>
<feature type="transmembrane region" description="Helical" evidence="20">
    <location>
        <begin position="505"/>
        <end position="524"/>
    </location>
</feature>
<keyword evidence="6 18" id="KW-0256">Endoplasmic reticulum</keyword>
<dbReference type="GO" id="GO:0004499">
    <property type="term" value="F:N,N-dimethylaniline monooxygenase activity"/>
    <property type="evidence" value="ECO:0007669"/>
    <property type="project" value="UniProtKB-UniRule"/>
</dbReference>
<keyword evidence="9 20" id="KW-1133">Transmembrane helix</keyword>
<dbReference type="GO" id="GO:0004497">
    <property type="term" value="F:monooxygenase activity"/>
    <property type="evidence" value="ECO:0000318"/>
    <property type="project" value="GO_Central"/>
</dbReference>
<dbReference type="PhylomeDB" id="B3S5B5"/>